<proteinExistence type="predicted"/>
<reference evidence="2" key="1">
    <citation type="journal article" date="2020" name="Stud. Mycol.">
        <title>101 Dothideomycetes genomes: a test case for predicting lifestyles and emergence of pathogens.</title>
        <authorList>
            <person name="Haridas S."/>
            <person name="Albert R."/>
            <person name="Binder M."/>
            <person name="Bloem J."/>
            <person name="Labutti K."/>
            <person name="Salamov A."/>
            <person name="Andreopoulos B."/>
            <person name="Baker S."/>
            <person name="Barry K."/>
            <person name="Bills G."/>
            <person name="Bluhm B."/>
            <person name="Cannon C."/>
            <person name="Castanera R."/>
            <person name="Culley D."/>
            <person name="Daum C."/>
            <person name="Ezra D."/>
            <person name="Gonzalez J."/>
            <person name="Henrissat B."/>
            <person name="Kuo A."/>
            <person name="Liang C."/>
            <person name="Lipzen A."/>
            <person name="Lutzoni F."/>
            <person name="Magnuson J."/>
            <person name="Mondo S."/>
            <person name="Nolan M."/>
            <person name="Ohm R."/>
            <person name="Pangilinan J."/>
            <person name="Park H.-J."/>
            <person name="Ramirez L."/>
            <person name="Alfaro M."/>
            <person name="Sun H."/>
            <person name="Tritt A."/>
            <person name="Yoshinaga Y."/>
            <person name="Zwiers L.-H."/>
            <person name="Turgeon B."/>
            <person name="Goodwin S."/>
            <person name="Spatafora J."/>
            <person name="Crous P."/>
            <person name="Grigoriev I."/>
        </authorList>
    </citation>
    <scope>NUCLEOTIDE SEQUENCE</scope>
    <source>
        <strain evidence="2">CBS 690.94</strain>
    </source>
</reference>
<dbReference type="InterPro" id="IPR032710">
    <property type="entry name" value="NTF2-like_dom_sf"/>
</dbReference>
<organism evidence="2 3">
    <name type="scientific">Karstenula rhodostoma CBS 690.94</name>
    <dbReference type="NCBI Taxonomy" id="1392251"/>
    <lineage>
        <taxon>Eukaryota</taxon>
        <taxon>Fungi</taxon>
        <taxon>Dikarya</taxon>
        <taxon>Ascomycota</taxon>
        <taxon>Pezizomycotina</taxon>
        <taxon>Dothideomycetes</taxon>
        <taxon>Pleosporomycetidae</taxon>
        <taxon>Pleosporales</taxon>
        <taxon>Massarineae</taxon>
        <taxon>Didymosphaeriaceae</taxon>
        <taxon>Karstenula</taxon>
    </lineage>
</organism>
<accession>A0A9P4PT32</accession>
<evidence type="ECO:0000259" key="1">
    <source>
        <dbReference type="Pfam" id="PF13577"/>
    </source>
</evidence>
<sequence>MPPTTTLPSLTPREAIADALSRCVLGIDTNSRPLFESACVKDETMTISIGPIVLEGWPAISAYMERVFHLITTHIISNVRIAVEDGADTATLTAHAISYHVREEDALKVEDTSYTASSLYDIEMVKDAGDGLWKIRRWGFEVLWTTGKRSVMVPEEEEVSLR</sequence>
<evidence type="ECO:0000313" key="3">
    <source>
        <dbReference type="Proteomes" id="UP000799764"/>
    </source>
</evidence>
<keyword evidence="3" id="KW-1185">Reference proteome</keyword>
<dbReference type="AlphaFoldDB" id="A0A9P4PT32"/>
<dbReference type="Proteomes" id="UP000799764">
    <property type="component" value="Unassembled WGS sequence"/>
</dbReference>
<name>A0A9P4PT32_9PLEO</name>
<gene>
    <name evidence="2" type="ORF">P171DRAFT_470205</name>
</gene>
<feature type="domain" description="SnoaL-like" evidence="1">
    <location>
        <begin position="9"/>
        <end position="138"/>
    </location>
</feature>
<evidence type="ECO:0000313" key="2">
    <source>
        <dbReference type="EMBL" id="KAF2448439.1"/>
    </source>
</evidence>
<dbReference type="Pfam" id="PF13577">
    <property type="entry name" value="SnoaL_4"/>
    <property type="match status" value="1"/>
</dbReference>
<dbReference type="Gene3D" id="3.10.450.50">
    <property type="match status" value="1"/>
</dbReference>
<dbReference type="InterPro" id="IPR037401">
    <property type="entry name" value="SnoaL-like"/>
</dbReference>
<dbReference type="OrthoDB" id="2148716at2759"/>
<dbReference type="SUPFAM" id="SSF54427">
    <property type="entry name" value="NTF2-like"/>
    <property type="match status" value="1"/>
</dbReference>
<dbReference type="EMBL" id="MU001495">
    <property type="protein sequence ID" value="KAF2448439.1"/>
    <property type="molecule type" value="Genomic_DNA"/>
</dbReference>
<protein>
    <recommendedName>
        <fullName evidence="1">SnoaL-like domain-containing protein</fullName>
    </recommendedName>
</protein>
<comment type="caution">
    <text evidence="2">The sequence shown here is derived from an EMBL/GenBank/DDBJ whole genome shotgun (WGS) entry which is preliminary data.</text>
</comment>